<dbReference type="AlphaFoldDB" id="A0A250II39"/>
<accession>A0A250II39</accession>
<dbReference type="KEGG" id="mbd:MEBOL_004304"/>
<dbReference type="InterPro" id="IPR029058">
    <property type="entry name" value="AB_hydrolase_fold"/>
</dbReference>
<dbReference type="SUPFAM" id="SSF53474">
    <property type="entry name" value="alpha/beta-Hydrolases"/>
    <property type="match status" value="1"/>
</dbReference>
<protein>
    <recommendedName>
        <fullName evidence="3">Lipoprotein</fullName>
    </recommendedName>
</protein>
<sequence>MRTPIKWAAWIFIWVVGSAMAPRDVAPSWASWPLPAMVTQVCKDSRPGPSTCKLIDSERRVVDDGIAEYSYTLQLGPGPHELLTLHRVVQEAWPGVPLTPSRSLFLLHGDIWGFRGAFLPGVASAVLPRKPSFAIYLARQGLDVWGIDMRWVNVPAQTTDFTFMRDWNLETHAQDLGTGLAVARYVRGLANRSADGPMPLLGWSRGAMVGYAYLNAETRASKERQHVSAFIPVDVAFSFGPDAPAQRQDACQGYKTLAALQTSGVYADNSGQTLQNLGTYANAAPSSPSAFLPGLTNREAALLAGTATYRLQGLPIFKWYHFTGGVFSGSTATALSWTHERFFFDTLEQAVPYQSLGEQVESLALWCGTPKLPYTDRLKHVKVPVLYVGAEGGTGRFGHYSVSQLGSKDVSFHLVQRLQDGARALDFGHADLFLATDADKNVWPRITDWLSRH</sequence>
<gene>
    <name evidence="1" type="ORF">MEBOL_004304</name>
</gene>
<dbReference type="Gene3D" id="3.40.50.1820">
    <property type="entry name" value="alpha/beta hydrolase"/>
    <property type="match status" value="1"/>
</dbReference>
<evidence type="ECO:0000313" key="1">
    <source>
        <dbReference type="EMBL" id="ATB30842.1"/>
    </source>
</evidence>
<name>A0A250II39_9BACT</name>
<evidence type="ECO:0000313" key="2">
    <source>
        <dbReference type="Proteomes" id="UP000217289"/>
    </source>
</evidence>
<dbReference type="Proteomes" id="UP000217289">
    <property type="component" value="Chromosome"/>
</dbReference>
<evidence type="ECO:0008006" key="3">
    <source>
        <dbReference type="Google" id="ProtNLM"/>
    </source>
</evidence>
<proteinExistence type="predicted"/>
<dbReference type="EMBL" id="CP022163">
    <property type="protein sequence ID" value="ATB30842.1"/>
    <property type="molecule type" value="Genomic_DNA"/>
</dbReference>
<organism evidence="1 2">
    <name type="scientific">Melittangium boletus DSM 14713</name>
    <dbReference type="NCBI Taxonomy" id="1294270"/>
    <lineage>
        <taxon>Bacteria</taxon>
        <taxon>Pseudomonadati</taxon>
        <taxon>Myxococcota</taxon>
        <taxon>Myxococcia</taxon>
        <taxon>Myxococcales</taxon>
        <taxon>Cystobacterineae</taxon>
        <taxon>Archangiaceae</taxon>
        <taxon>Melittangium</taxon>
    </lineage>
</organism>
<reference evidence="1 2" key="1">
    <citation type="submission" date="2017-06" db="EMBL/GenBank/DDBJ databases">
        <authorList>
            <person name="Kim H.J."/>
            <person name="Triplett B.A."/>
        </authorList>
    </citation>
    <scope>NUCLEOTIDE SEQUENCE [LARGE SCALE GENOMIC DNA]</scope>
    <source>
        <strain evidence="1 2">DSM 14713</strain>
    </source>
</reference>
<keyword evidence="2" id="KW-1185">Reference proteome</keyword>